<comment type="caution">
    <text evidence="1">The sequence shown here is derived from an EMBL/GenBank/DDBJ whole genome shotgun (WGS) entry which is preliminary data.</text>
</comment>
<name>A0A2P4Y1T3_9STRA</name>
<proteinExistence type="predicted"/>
<reference evidence="1 2" key="1">
    <citation type="journal article" date="2017" name="Genome Biol. Evol.">
        <title>Phytophthora megakarya and P. palmivora, closely related causal agents of cacao black pod rot, underwent increases in genome sizes and gene numbers by different mechanisms.</title>
        <authorList>
            <person name="Ali S.S."/>
            <person name="Shao J."/>
            <person name="Lary D.J."/>
            <person name="Kronmiller B."/>
            <person name="Shen D."/>
            <person name="Strem M.D."/>
            <person name="Amoako-Attah I."/>
            <person name="Akrofi A.Y."/>
            <person name="Begoude B.A."/>
            <person name="Ten Hoopen G.M."/>
            <person name="Coulibaly K."/>
            <person name="Kebe B.I."/>
            <person name="Melnick R.L."/>
            <person name="Guiltinan M.J."/>
            <person name="Tyler B.M."/>
            <person name="Meinhardt L.W."/>
            <person name="Bailey B.A."/>
        </authorList>
    </citation>
    <scope>NUCLEOTIDE SEQUENCE [LARGE SCALE GENOMIC DNA]</scope>
    <source>
        <strain evidence="2">sbr112.9</strain>
    </source>
</reference>
<dbReference type="AlphaFoldDB" id="A0A2P4Y1T3"/>
<accession>A0A2P4Y1T3</accession>
<evidence type="ECO:0000313" key="1">
    <source>
        <dbReference type="EMBL" id="POM71773.1"/>
    </source>
</evidence>
<protein>
    <submittedName>
        <fullName evidence="1">Uncharacterized protein</fullName>
    </submittedName>
</protein>
<dbReference type="Proteomes" id="UP000237271">
    <property type="component" value="Unassembled WGS sequence"/>
</dbReference>
<dbReference type="EMBL" id="NCKW01006412">
    <property type="protein sequence ID" value="POM71773.1"/>
    <property type="molecule type" value="Genomic_DNA"/>
</dbReference>
<sequence>MMAPVKHKKIAVITLMKNVPTLSTVLRGCLYVPHTRCEYDRAGEVDYNFVIPKKLVIKLKAVVEAEHLKSKNTMHLNHGQSGEHSEGMAFFPGAMCEPILSYLMMILIPLPDLVFGKFQQMKHDIVNVLSKFHFGLVSGQGMVTVADLVDIVVRDRMLSDVILNFGIRCICESIDACNTLDICTNNLLLSTPQIPVSTYNYLVMSVHLNDIRRGVIIVDLAYQTRALTVIPYIYEPVRSTAYNSTVLFIFKSTVTGFLK</sequence>
<keyword evidence="2" id="KW-1185">Reference proteome</keyword>
<gene>
    <name evidence="1" type="ORF">PHPALM_11613</name>
</gene>
<organism evidence="1 2">
    <name type="scientific">Phytophthora palmivora</name>
    <dbReference type="NCBI Taxonomy" id="4796"/>
    <lineage>
        <taxon>Eukaryota</taxon>
        <taxon>Sar</taxon>
        <taxon>Stramenopiles</taxon>
        <taxon>Oomycota</taxon>
        <taxon>Peronosporomycetes</taxon>
        <taxon>Peronosporales</taxon>
        <taxon>Peronosporaceae</taxon>
        <taxon>Phytophthora</taxon>
    </lineage>
</organism>
<evidence type="ECO:0000313" key="2">
    <source>
        <dbReference type="Proteomes" id="UP000237271"/>
    </source>
</evidence>